<dbReference type="KEGG" id="pars:DRW48_13700"/>
<dbReference type="EMBL" id="CP030918">
    <property type="protein sequence ID" value="AXC50599.1"/>
    <property type="molecule type" value="Genomic_DNA"/>
</dbReference>
<dbReference type="RefSeq" id="WP_114076916.1">
    <property type="nucleotide sequence ID" value="NZ_CP030918.1"/>
</dbReference>
<sequence>MAEPLSPADRVSAYVDGEMTRQEAAEFAAQIAREPALAQTVARYQAMRAGVAALGRETVVIALPGQPQRRLPIRAATVLAAGLAALAVGGLWWAQRDMLTATAIIATAQDADTAAMVAQFEATVAGGALPSSGPAPALPDSITDLMQANGLRQAAASNLALPSGGIATARDFVGTHRCHVGIFSRPAAAGTASGLKLTDDGRTLLADWAEGGTEFTLISRSMAPVRFATLAISLHRASRAPDQSHPDLVLALTEARQSCLG</sequence>
<keyword evidence="1" id="KW-1133">Transmembrane helix</keyword>
<evidence type="ECO:0000313" key="2">
    <source>
        <dbReference type="EMBL" id="AXC50599.1"/>
    </source>
</evidence>
<name>A0A344PMJ4_9RHOB</name>
<dbReference type="Proteomes" id="UP000252023">
    <property type="component" value="Chromosome"/>
</dbReference>
<keyword evidence="1" id="KW-0472">Membrane</keyword>
<proteinExistence type="predicted"/>
<organism evidence="2 3">
    <name type="scientific">Paracoccus suum</name>
    <dbReference type="NCBI Taxonomy" id="2259340"/>
    <lineage>
        <taxon>Bacteria</taxon>
        <taxon>Pseudomonadati</taxon>
        <taxon>Pseudomonadota</taxon>
        <taxon>Alphaproteobacteria</taxon>
        <taxon>Rhodobacterales</taxon>
        <taxon>Paracoccaceae</taxon>
        <taxon>Paracoccus</taxon>
    </lineage>
</organism>
<dbReference type="OrthoDB" id="8031034at2"/>
<feature type="transmembrane region" description="Helical" evidence="1">
    <location>
        <begin position="75"/>
        <end position="94"/>
    </location>
</feature>
<evidence type="ECO:0000256" key="1">
    <source>
        <dbReference type="SAM" id="Phobius"/>
    </source>
</evidence>
<evidence type="ECO:0000313" key="3">
    <source>
        <dbReference type="Proteomes" id="UP000252023"/>
    </source>
</evidence>
<keyword evidence="3" id="KW-1185">Reference proteome</keyword>
<gene>
    <name evidence="2" type="ORF">DRW48_13700</name>
</gene>
<reference evidence="3" key="1">
    <citation type="submission" date="2018-07" db="EMBL/GenBank/DDBJ databases">
        <title>Genome sequencing of Paracoccus sp. SC2-6.</title>
        <authorList>
            <person name="Heo J."/>
            <person name="Kim S.-J."/>
            <person name="Kwon S.-W."/>
        </authorList>
    </citation>
    <scope>NUCLEOTIDE SEQUENCE [LARGE SCALE GENOMIC DNA]</scope>
    <source>
        <strain evidence="3">SC2-6</strain>
    </source>
</reference>
<accession>A0A344PMJ4</accession>
<keyword evidence="1" id="KW-0812">Transmembrane</keyword>
<protein>
    <recommendedName>
        <fullName evidence="4">Anti-sigma factor</fullName>
    </recommendedName>
</protein>
<evidence type="ECO:0008006" key="4">
    <source>
        <dbReference type="Google" id="ProtNLM"/>
    </source>
</evidence>
<dbReference type="AlphaFoldDB" id="A0A344PMJ4"/>